<dbReference type="NCBIfam" id="NF003810">
    <property type="entry name" value="PRK05399.1"/>
    <property type="match status" value="1"/>
</dbReference>
<dbReference type="Pfam" id="PF05188">
    <property type="entry name" value="MutS_II"/>
    <property type="match status" value="1"/>
</dbReference>
<dbReference type="GO" id="GO:0030983">
    <property type="term" value="F:mismatched DNA binding"/>
    <property type="evidence" value="ECO:0007669"/>
    <property type="project" value="UniProtKB-UniRule"/>
</dbReference>
<feature type="compositionally biased region" description="Acidic residues" evidence="11">
    <location>
        <begin position="176"/>
        <end position="198"/>
    </location>
</feature>
<dbReference type="SMART" id="SM00534">
    <property type="entry name" value="MUTSac"/>
    <property type="match status" value="1"/>
</dbReference>
<dbReference type="InterPro" id="IPR007695">
    <property type="entry name" value="DNA_mismatch_repair_MutS-lik_N"/>
</dbReference>
<evidence type="ECO:0000256" key="2">
    <source>
        <dbReference type="ARBA" id="ARBA00006271"/>
    </source>
</evidence>
<evidence type="ECO:0000256" key="6">
    <source>
        <dbReference type="ARBA" id="ARBA00023125"/>
    </source>
</evidence>
<dbReference type="InterPro" id="IPR045076">
    <property type="entry name" value="MutS"/>
</dbReference>
<keyword evidence="6 9" id="KW-0238">DNA-binding</keyword>
<feature type="compositionally biased region" description="Low complexity" evidence="11">
    <location>
        <begin position="43"/>
        <end position="62"/>
    </location>
</feature>
<dbReference type="FunFam" id="3.40.50.300:FF:000771">
    <property type="entry name" value="DNA mismatch repair protein"/>
    <property type="match status" value="1"/>
</dbReference>
<evidence type="ECO:0000256" key="4">
    <source>
        <dbReference type="ARBA" id="ARBA00022763"/>
    </source>
</evidence>
<dbReference type="PANTHER" id="PTHR11361">
    <property type="entry name" value="DNA MISMATCH REPAIR PROTEIN MUTS FAMILY MEMBER"/>
    <property type="match status" value="1"/>
</dbReference>
<dbReference type="FunFam" id="1.10.1420.10:FF:000019">
    <property type="entry name" value="DNA mismatch repair protein"/>
    <property type="match status" value="1"/>
</dbReference>
<dbReference type="Pfam" id="PF05190">
    <property type="entry name" value="MutS_IV"/>
    <property type="match status" value="1"/>
</dbReference>
<feature type="compositionally biased region" description="Basic and acidic residues" evidence="11">
    <location>
        <begin position="231"/>
        <end position="240"/>
    </location>
</feature>
<dbReference type="SUPFAM" id="SSF52540">
    <property type="entry name" value="P-loop containing nucleoside triphosphate hydrolases"/>
    <property type="match status" value="1"/>
</dbReference>
<comment type="caution">
    <text evidence="13">The sequence shown here is derived from an EMBL/GenBank/DDBJ whole genome shotgun (WGS) entry which is preliminary data.</text>
</comment>
<dbReference type="Proteomes" id="UP001360560">
    <property type="component" value="Unassembled WGS sequence"/>
</dbReference>
<protein>
    <recommendedName>
        <fullName evidence="9">DNA mismatch repair protein</fullName>
    </recommendedName>
</protein>
<accession>A0AAV5QLQ1</accession>
<evidence type="ECO:0000256" key="9">
    <source>
        <dbReference type="PIRNR" id="PIRNR037677"/>
    </source>
</evidence>
<dbReference type="InterPro" id="IPR016151">
    <property type="entry name" value="DNA_mismatch_repair_MutS_N"/>
</dbReference>
<evidence type="ECO:0000259" key="12">
    <source>
        <dbReference type="PROSITE" id="PS00486"/>
    </source>
</evidence>
<dbReference type="InterPro" id="IPR007860">
    <property type="entry name" value="DNA_mmatch_repair_MutS_con_dom"/>
</dbReference>
<evidence type="ECO:0000256" key="1">
    <source>
        <dbReference type="ARBA" id="ARBA00004123"/>
    </source>
</evidence>
<dbReference type="InterPro" id="IPR036187">
    <property type="entry name" value="DNA_mismatch_repair_MutS_sf"/>
</dbReference>
<comment type="function">
    <text evidence="9 10">Component of the post-replicative DNA mismatch repair system (MMR).</text>
</comment>
<dbReference type="GeneID" id="90073439"/>
<gene>
    <name evidence="13" type="ORF">DASC09_027850</name>
</gene>
<dbReference type="SUPFAM" id="SSF48334">
    <property type="entry name" value="DNA repair protein MutS, domain III"/>
    <property type="match status" value="1"/>
</dbReference>
<evidence type="ECO:0000256" key="5">
    <source>
        <dbReference type="ARBA" id="ARBA00022840"/>
    </source>
</evidence>
<dbReference type="Pfam" id="PF05192">
    <property type="entry name" value="MutS_III"/>
    <property type="match status" value="1"/>
</dbReference>
<feature type="domain" description="DNA mismatch repair proteins mutS family" evidence="12">
    <location>
        <begin position="1075"/>
        <end position="1091"/>
    </location>
</feature>
<feature type="compositionally biased region" description="Acidic residues" evidence="11">
    <location>
        <begin position="215"/>
        <end position="230"/>
    </location>
</feature>
<feature type="compositionally biased region" description="Acidic residues" evidence="11">
    <location>
        <begin position="151"/>
        <end position="160"/>
    </location>
</feature>
<dbReference type="GO" id="GO:0006298">
    <property type="term" value="P:mismatch repair"/>
    <property type="evidence" value="ECO:0007669"/>
    <property type="project" value="InterPro"/>
</dbReference>
<dbReference type="PIRSF" id="PIRSF037677">
    <property type="entry name" value="DNA_mis_repair_Msh6"/>
    <property type="match status" value="1"/>
</dbReference>
<dbReference type="GO" id="GO:0032301">
    <property type="term" value="C:MutSalpha complex"/>
    <property type="evidence" value="ECO:0007669"/>
    <property type="project" value="TreeGrafter"/>
</dbReference>
<dbReference type="InterPro" id="IPR017261">
    <property type="entry name" value="DNA_mismatch_repair_MutS/MSH"/>
</dbReference>
<dbReference type="PANTHER" id="PTHR11361:SF148">
    <property type="entry name" value="DNA MISMATCH REPAIR PROTEIN MSH6"/>
    <property type="match status" value="1"/>
</dbReference>
<organism evidence="13 14">
    <name type="scientific">Saccharomycopsis crataegensis</name>
    <dbReference type="NCBI Taxonomy" id="43959"/>
    <lineage>
        <taxon>Eukaryota</taxon>
        <taxon>Fungi</taxon>
        <taxon>Dikarya</taxon>
        <taxon>Ascomycota</taxon>
        <taxon>Saccharomycotina</taxon>
        <taxon>Saccharomycetes</taxon>
        <taxon>Saccharomycopsidaceae</taxon>
        <taxon>Saccharomycopsis</taxon>
    </lineage>
</organism>
<dbReference type="InterPro" id="IPR007861">
    <property type="entry name" value="DNA_mismatch_repair_MutS_clamp"/>
</dbReference>
<dbReference type="Pfam" id="PF00488">
    <property type="entry name" value="MutS_V"/>
    <property type="match status" value="1"/>
</dbReference>
<dbReference type="GO" id="GO:0140664">
    <property type="term" value="F:ATP-dependent DNA damage sensor activity"/>
    <property type="evidence" value="ECO:0007669"/>
    <property type="project" value="InterPro"/>
</dbReference>
<dbReference type="InterPro" id="IPR000432">
    <property type="entry name" value="DNA_mismatch_repair_MutS_C"/>
</dbReference>
<sequence>MSEIAATTPVKPKTNNKKAFTDSSDKRKQASIFNFFAKKKPANKSSTTSASAAVASPPNSSTKNLDAKNTADTSLSSTIGKKNVTKQPQPSLKKESIVAKSINGIEELESHLETPVSSSQEKSDDDQEGLASSPLSRNHPTARRKVNYSELSDDDEEEEEINFRSKKRKQAKVVDSDSEDEFVPSGGEDNDFDDDLEVESASITAVDELNGGDIVMDEDDEAMVLDELLDEHDKKSRSASEDENDTFVAEDGPKRVSTKSQSQKPKLADKFRASSNYSASKPAPRQPTKSKSPEKSFKKQNEERYQWLVTIRDAERRLESDPEYDQRTLYIPSKAWEKFTPFETQYWTIKSKMWDSVVFFKKGKFYELYEKDALLGHSLFDLKLAGTGRANMQLAGIPEMSFDYWASEFISKGFKVAKVDQKETLLAKQMNDRVSGKKETKIIERKLSCVLTGGTLTQEGMLNNEMATYCMAVKQNTNTDGSNIFGVAIIDTAVGAIRLLEFNDDSECTNLETFVNQIKPKEVVVEKSNLTSLAQKIIKFNCATNSLWNSLKPETEFWDEDITLEELCKGKYFEAKDLDDRSHWPKILVEYSENKPIGFSAFGGLLWYLKSLNLDRELISIGNIEKYDIYKSISTLILDGQTLQNLEVFTNQFDGSDKGTLFKLINRAITPFGKRMLKSWVCHPLLKVDAINERLDAVDGLLNDGNLLEILSSRLRSLPDLERLLSRIHAGNLKVKDFAKVIESFNNIKKLNLELVGEYGSIDTLPGVLSKFFQSIPSELNSAIEEWENSFDHSKAITEDLLIPEPGVEKEFDESNSIQQDMEKQLNTLLRQYKREYKSQEICFKDSGKEIYLIEVPNKALKKIPKDWVIMGSTSKNKRYWSPEVKEIVQELMEARERHKSIVENLKSKLYARFDKNYLLWMNTVKAIANVDSIISLALTSESLGQPSCRPSFIDSTRGQVNFEELRHPCFVGGGVSGTKEFIPNDVQLGGENARLGLLTGANAAGKSTVLRMTCIAVILAQLGCYVPATSATLTPIDRIMTRLGANDNLIQGKSTFFVELSETKRILESATPRSLLVLDELGRGGSSSDGYAIAEAVLYHIATHIQSIGFFATHYGSLGIPFRSHPAVRALRMAILANENSRNVTFLYKLEDGAAAGSFGMNVASMCGIQSEIIDKAEIAANELEHTSRMKKNNELANLSESGIPLGLQSDIAWLIRGGLSNNSGCIGEGSRIYDGPVKETVLQNILSMVDGL</sequence>
<name>A0AAV5QLQ1_9ASCO</name>
<dbReference type="Gene3D" id="3.40.50.300">
    <property type="entry name" value="P-loop containing nucleotide triphosphate hydrolases"/>
    <property type="match status" value="1"/>
</dbReference>
<keyword evidence="7 9" id="KW-0234">DNA repair</keyword>
<evidence type="ECO:0000313" key="13">
    <source>
        <dbReference type="EMBL" id="GMM35460.1"/>
    </source>
</evidence>
<keyword evidence="14" id="KW-1185">Reference proteome</keyword>
<comment type="similarity">
    <text evidence="2 9 10">Belongs to the DNA mismatch repair MutS family.</text>
</comment>
<dbReference type="SUPFAM" id="SSF53150">
    <property type="entry name" value="DNA repair protein MutS, domain II"/>
    <property type="match status" value="1"/>
</dbReference>
<evidence type="ECO:0000256" key="10">
    <source>
        <dbReference type="RuleBase" id="RU003756"/>
    </source>
</evidence>
<dbReference type="Gene3D" id="1.10.1420.10">
    <property type="match status" value="2"/>
</dbReference>
<feature type="compositionally biased region" description="Basic and acidic residues" evidence="11">
    <location>
        <begin position="19"/>
        <end position="28"/>
    </location>
</feature>
<dbReference type="InterPro" id="IPR036678">
    <property type="entry name" value="MutS_con_dom_sf"/>
</dbReference>
<evidence type="ECO:0000256" key="8">
    <source>
        <dbReference type="ARBA" id="ARBA00023242"/>
    </source>
</evidence>
<feature type="region of interest" description="Disordered" evidence="11">
    <location>
        <begin position="1"/>
        <end position="299"/>
    </location>
</feature>
<dbReference type="FunFam" id="3.40.1170.10:FF:000002">
    <property type="entry name" value="DNA mismatch repair protein"/>
    <property type="match status" value="1"/>
</dbReference>
<dbReference type="Gene3D" id="3.40.1170.10">
    <property type="entry name" value="DNA repair protein MutS, domain I"/>
    <property type="match status" value="1"/>
</dbReference>
<dbReference type="GO" id="GO:0016887">
    <property type="term" value="F:ATP hydrolysis activity"/>
    <property type="evidence" value="ECO:0007669"/>
    <property type="project" value="UniProtKB-ARBA"/>
</dbReference>
<dbReference type="EMBL" id="BTFZ01000006">
    <property type="protein sequence ID" value="GMM35460.1"/>
    <property type="molecule type" value="Genomic_DNA"/>
</dbReference>
<keyword evidence="3 9" id="KW-0547">Nucleotide-binding</keyword>
<evidence type="ECO:0000256" key="7">
    <source>
        <dbReference type="ARBA" id="ARBA00023204"/>
    </source>
</evidence>
<proteinExistence type="inferred from homology"/>
<dbReference type="SMART" id="SM00533">
    <property type="entry name" value="MUTSd"/>
    <property type="match status" value="1"/>
</dbReference>
<keyword evidence="8" id="KW-0539">Nucleus</keyword>
<dbReference type="SUPFAM" id="SSF55271">
    <property type="entry name" value="DNA repair protein MutS, domain I"/>
    <property type="match status" value="1"/>
</dbReference>
<reference evidence="13 14" key="1">
    <citation type="journal article" date="2023" name="Elife">
        <title>Identification of key yeast species and microbe-microbe interactions impacting larval growth of Drosophila in the wild.</title>
        <authorList>
            <person name="Mure A."/>
            <person name="Sugiura Y."/>
            <person name="Maeda R."/>
            <person name="Honda K."/>
            <person name="Sakurai N."/>
            <person name="Takahashi Y."/>
            <person name="Watada M."/>
            <person name="Katoh T."/>
            <person name="Gotoh A."/>
            <person name="Gotoh Y."/>
            <person name="Taniguchi I."/>
            <person name="Nakamura K."/>
            <person name="Hayashi T."/>
            <person name="Katayama T."/>
            <person name="Uemura T."/>
            <person name="Hattori Y."/>
        </authorList>
    </citation>
    <scope>NUCLEOTIDE SEQUENCE [LARGE SCALE GENOMIC DNA]</scope>
    <source>
        <strain evidence="13 14">SC-9</strain>
    </source>
</reference>
<dbReference type="GO" id="GO:0005524">
    <property type="term" value="F:ATP binding"/>
    <property type="evidence" value="ECO:0007669"/>
    <property type="project" value="UniProtKB-UniRule"/>
</dbReference>
<dbReference type="Pfam" id="PF01624">
    <property type="entry name" value="MutS_I"/>
    <property type="match status" value="1"/>
</dbReference>
<comment type="subcellular location">
    <subcellularLocation>
        <location evidence="1">Nucleus</location>
    </subcellularLocation>
</comment>
<evidence type="ECO:0000256" key="11">
    <source>
        <dbReference type="SAM" id="MobiDB-lite"/>
    </source>
</evidence>
<dbReference type="PROSITE" id="PS00486">
    <property type="entry name" value="DNA_MISMATCH_REPAIR_2"/>
    <property type="match status" value="1"/>
</dbReference>
<dbReference type="RefSeq" id="XP_064852460.1">
    <property type="nucleotide sequence ID" value="XM_064996388.1"/>
</dbReference>
<keyword evidence="5 9" id="KW-0067">ATP-binding</keyword>
<keyword evidence="4 9" id="KW-0227">DNA damage</keyword>
<dbReference type="Gene3D" id="3.30.420.110">
    <property type="entry name" value="MutS, connector domain"/>
    <property type="match status" value="1"/>
</dbReference>
<evidence type="ECO:0000256" key="3">
    <source>
        <dbReference type="ARBA" id="ARBA00022741"/>
    </source>
</evidence>
<dbReference type="AlphaFoldDB" id="A0AAV5QLQ1"/>
<dbReference type="InterPro" id="IPR007696">
    <property type="entry name" value="DNA_mismatch_repair_MutS_core"/>
</dbReference>
<feature type="compositionally biased region" description="Polar residues" evidence="11">
    <location>
        <begin position="70"/>
        <end position="90"/>
    </location>
</feature>
<evidence type="ECO:0000313" key="14">
    <source>
        <dbReference type="Proteomes" id="UP001360560"/>
    </source>
</evidence>
<dbReference type="InterPro" id="IPR027417">
    <property type="entry name" value="P-loop_NTPase"/>
</dbReference>